<gene>
    <name evidence="2" type="primary">BTN3A3</name>
</gene>
<protein>
    <submittedName>
        <fullName evidence="2">Butyrophilin subfamily 3 member A3 isoform X1</fullName>
    </submittedName>
</protein>
<accession>A0AC58P2R2</accession>
<proteinExistence type="predicted"/>
<keyword evidence="1" id="KW-1185">Reference proteome</keyword>
<evidence type="ECO:0000313" key="2">
    <source>
        <dbReference type="RefSeq" id="XP_074204329.1"/>
    </source>
</evidence>
<name>A0AC58P2R2_CAMBA</name>
<reference evidence="2" key="1">
    <citation type="submission" date="2025-08" db="UniProtKB">
        <authorList>
            <consortium name="RefSeq"/>
        </authorList>
    </citation>
    <scope>IDENTIFICATION</scope>
    <source>
        <tissue evidence="2">Blood</tissue>
    </source>
</reference>
<evidence type="ECO:0000313" key="1">
    <source>
        <dbReference type="Proteomes" id="UP001732780"/>
    </source>
</evidence>
<dbReference type="RefSeq" id="XP_074204329.1">
    <property type="nucleotide sequence ID" value="XM_074348228.1"/>
</dbReference>
<organism evidence="1 2">
    <name type="scientific">Camelus bactrianus</name>
    <name type="common">Bactrian camel</name>
    <dbReference type="NCBI Taxonomy" id="9837"/>
    <lineage>
        <taxon>Eukaryota</taxon>
        <taxon>Metazoa</taxon>
        <taxon>Chordata</taxon>
        <taxon>Craniata</taxon>
        <taxon>Vertebrata</taxon>
        <taxon>Euteleostomi</taxon>
        <taxon>Mammalia</taxon>
        <taxon>Eutheria</taxon>
        <taxon>Laurasiatheria</taxon>
        <taxon>Artiodactyla</taxon>
        <taxon>Tylopoda</taxon>
        <taxon>Camelidae</taxon>
        <taxon>Camelus</taxon>
    </lineage>
</organism>
<sequence length="619" mass="69656">MSNTPLSQYKKLTLLQNDSLFPRVSRHLCFFFFSRSETLITNGKQLIVFILWAVTFRRNCQEMKTARSLDSPRLHLLVCLVLVELLTPCSAQFAVIGPPGPVLAIVGEDAELPCHLSPEMSAETMELKWVQSSLRQVVFMYAGGKEVEDRQIAEYRGRTEILRDDITAGKVALRIRNVRASDSGNYLCYFQDGNFYEKALVELKVAALGSDLHIEMKGHKDGGIHLGCTSSGWYPQPQIQWRDVKGQNMPAVAAPLAADGVGLYTVTSSLIVKDSAGEEVSCIVKNPLLNQEKTARISIADPFFRSAQRWVAVFAGTLPVCLLLLTGAGYFLWLQKKEKEALFLEKERAKEEKEIAQTEKEQEQRIKETLQYELKWRKIQYMARGEKSQAYAEWKKALFQPADVILDPNTANPILLVSDDQRSLQRADERQNLPDNPERFDWHYCVLGCKSFTSGRHYWEVEVGDRKEWHVGVCQENVERKCWVKMTPENGFWTVGLTDGSKYRALSDPRTKLTVANPPQRVGVFLDYETGEVSFYNAMDGSHIYTFPHTFFSGPLWPVFRILTLEPTALTICPALTGEGSSIVPDLVPDLSLENTVAVGSADENGEPQAEVTSLLAPT</sequence>
<dbReference type="Proteomes" id="UP001732780">
    <property type="component" value="Chromosome 20"/>
</dbReference>